<protein>
    <submittedName>
        <fullName evidence="2">RES domain-containing protein</fullName>
    </submittedName>
</protein>
<proteinExistence type="predicted"/>
<gene>
    <name evidence="2" type="ORF">EXU48_11630</name>
</gene>
<sequence>MWRIHRTTGAYRQRWDEMRTVGPLVQMRWDPHHPAGPGPVRAVTYTATDVLTAFGEAFQTRRRIVLSEHQSLVSWVPSRPLRLLSLLPPTTPTGTPWALRNGASASLDSAPKSTCRAWARSIAETWPDLDGIHVRSPVTGQPMVTLFAPAATTYPVDPAYSRRLDDSAVAAIAVHVAIALNWTPPVRG</sequence>
<dbReference type="EMBL" id="SMNA01000005">
    <property type="protein sequence ID" value="TDE94315.1"/>
    <property type="molecule type" value="Genomic_DNA"/>
</dbReference>
<reference evidence="2 3" key="1">
    <citation type="submission" date="2019-03" db="EMBL/GenBank/DDBJ databases">
        <title>Genomic features of bacteria from cold environments.</title>
        <authorList>
            <person name="Shen L."/>
        </authorList>
    </citation>
    <scope>NUCLEOTIDE SEQUENCE [LARGE SCALE GENOMIC DNA]</scope>
    <source>
        <strain evidence="3">T3246-1</strain>
    </source>
</reference>
<keyword evidence="3" id="KW-1185">Reference proteome</keyword>
<comment type="caution">
    <text evidence="2">The sequence shown here is derived from an EMBL/GenBank/DDBJ whole genome shotgun (WGS) entry which is preliminary data.</text>
</comment>
<organism evidence="2 3">
    <name type="scientific">Occultella glacieicola</name>
    <dbReference type="NCBI Taxonomy" id="2518684"/>
    <lineage>
        <taxon>Bacteria</taxon>
        <taxon>Bacillati</taxon>
        <taxon>Actinomycetota</taxon>
        <taxon>Actinomycetes</taxon>
        <taxon>Micrococcales</taxon>
        <taxon>Ruaniaceae</taxon>
        <taxon>Occultella</taxon>
    </lineage>
</organism>
<evidence type="ECO:0000259" key="1">
    <source>
        <dbReference type="Pfam" id="PF08808"/>
    </source>
</evidence>
<dbReference type="Pfam" id="PF08808">
    <property type="entry name" value="RES"/>
    <property type="match status" value="1"/>
</dbReference>
<evidence type="ECO:0000313" key="3">
    <source>
        <dbReference type="Proteomes" id="UP000504882"/>
    </source>
</evidence>
<feature type="domain" description="RES" evidence="1">
    <location>
        <begin position="2"/>
        <end position="160"/>
    </location>
</feature>
<dbReference type="Proteomes" id="UP000504882">
    <property type="component" value="Unassembled WGS sequence"/>
</dbReference>
<evidence type="ECO:0000313" key="2">
    <source>
        <dbReference type="EMBL" id="TDE94315.1"/>
    </source>
</evidence>
<accession>A0ABY2E488</accession>
<name>A0ABY2E488_9MICO</name>
<dbReference type="InterPro" id="IPR014914">
    <property type="entry name" value="RES_dom"/>
</dbReference>